<evidence type="ECO:0000313" key="10">
    <source>
        <dbReference type="Proteomes" id="UP000036987"/>
    </source>
</evidence>
<dbReference type="GO" id="GO:0016020">
    <property type="term" value="C:membrane"/>
    <property type="evidence" value="ECO:0007669"/>
    <property type="project" value="UniProtKB-SubCell"/>
</dbReference>
<dbReference type="PANTHER" id="PTHR10801:SF0">
    <property type="entry name" value="DELTA(24)-STEROL REDUCTASE"/>
    <property type="match status" value="1"/>
</dbReference>
<dbReference type="InterPro" id="IPR016166">
    <property type="entry name" value="FAD-bd_PCMH"/>
</dbReference>
<feature type="domain" description="FAD-binding PCMH-type" evidence="8">
    <location>
        <begin position="61"/>
        <end position="239"/>
    </location>
</feature>
<protein>
    <recommendedName>
        <fullName evidence="2">Delta(24)-sterol reductase</fullName>
        <ecNumber evidence="2">1.3.1.72</ecNumber>
    </recommendedName>
</protein>
<dbReference type="InterPro" id="IPR036318">
    <property type="entry name" value="FAD-bd_PCMH-like_sf"/>
</dbReference>
<dbReference type="EC" id="1.3.1.72" evidence="2"/>
<dbReference type="InterPro" id="IPR040165">
    <property type="entry name" value="Diminuto-like"/>
</dbReference>
<evidence type="ECO:0000256" key="2">
    <source>
        <dbReference type="ARBA" id="ARBA00012405"/>
    </source>
</evidence>
<evidence type="ECO:0000256" key="7">
    <source>
        <dbReference type="SAM" id="Phobius"/>
    </source>
</evidence>
<evidence type="ECO:0000256" key="1">
    <source>
        <dbReference type="ARBA" id="ARBA00004167"/>
    </source>
</evidence>
<keyword evidence="3 7" id="KW-0812">Transmembrane</keyword>
<dbReference type="GO" id="GO:0008202">
    <property type="term" value="P:steroid metabolic process"/>
    <property type="evidence" value="ECO:0000318"/>
    <property type="project" value="GO_Central"/>
</dbReference>
<evidence type="ECO:0000256" key="3">
    <source>
        <dbReference type="ARBA" id="ARBA00022692"/>
    </source>
</evidence>
<sequence length="550" mass="63958">MVGNQDTTSFSTLPSKRKKVWMDYLIQLRCIFIIFVVLPISFVIRFFKYVGDKNAETYLFIDSDGGQSKHTSRVEKVAEHMRKRDPYKDGFVCTSRNPNHSIGMRNLDYKRVRHFEVDLSTFRSIIRFDKKQMIIKVEPMVTISQITRITLPASLSIPVVSELGDLTVGGLINGFGIGVSSFKYGSFSEMVISMEIVLADGQVVIAKKDNEYSDLFYGVPWSLGTLGILVSAEIKLIRVAQYMKVTYKPIKGDATCLRDVSENLCLTYDHTILGIEGIIYNPANAVIVIGEYCTLLEATRAGSVRNSIGWWFKPWFYQHAKKALDKGQFTEYIPIKEYYQRHRRSYFWGCKLIIPFADRWWFRYVLGWLMPPNIFLLKTTQTEAMRNYYHSKLLIQNVLVPNHKLYDALKFIHREIEIYPIWICPIRLFYHGAKTMVCFENNNDTNRYNSQVYSNIGICHAPAAVTRGDVFISSEVVKTLEDWVIENHGFQSHLGVTELSERNFWRMFNREHYEQCRAKYKSVGTFLDVYNKCKKEIKFDEVEQSETLRN</sequence>
<evidence type="ECO:0000256" key="4">
    <source>
        <dbReference type="ARBA" id="ARBA00022989"/>
    </source>
</evidence>
<dbReference type="SUPFAM" id="SSF56176">
    <property type="entry name" value="FAD-binding/transporter-associated domain-like"/>
    <property type="match status" value="1"/>
</dbReference>
<evidence type="ECO:0000259" key="8">
    <source>
        <dbReference type="PROSITE" id="PS51387"/>
    </source>
</evidence>
<dbReference type="GO" id="GO:0050614">
    <property type="term" value="F:Delta24-sterol reductase activity"/>
    <property type="evidence" value="ECO:0007669"/>
    <property type="project" value="UniProtKB-EC"/>
</dbReference>
<keyword evidence="6 7" id="KW-0472">Membrane</keyword>
<evidence type="ECO:0000313" key="9">
    <source>
        <dbReference type="EMBL" id="KMZ70441.1"/>
    </source>
</evidence>
<dbReference type="OrthoDB" id="415825at2759"/>
<dbReference type="EMBL" id="LFYR01000728">
    <property type="protein sequence ID" value="KMZ70441.1"/>
    <property type="molecule type" value="Genomic_DNA"/>
</dbReference>
<reference evidence="10" key="1">
    <citation type="journal article" date="2016" name="Nature">
        <title>The genome of the seagrass Zostera marina reveals angiosperm adaptation to the sea.</title>
        <authorList>
            <person name="Olsen J.L."/>
            <person name="Rouze P."/>
            <person name="Verhelst B."/>
            <person name="Lin Y.-C."/>
            <person name="Bayer T."/>
            <person name="Collen J."/>
            <person name="Dattolo E."/>
            <person name="De Paoli E."/>
            <person name="Dittami S."/>
            <person name="Maumus F."/>
            <person name="Michel G."/>
            <person name="Kersting A."/>
            <person name="Lauritano C."/>
            <person name="Lohaus R."/>
            <person name="Toepel M."/>
            <person name="Tonon T."/>
            <person name="Vanneste K."/>
            <person name="Amirebrahimi M."/>
            <person name="Brakel J."/>
            <person name="Bostroem C."/>
            <person name="Chovatia M."/>
            <person name="Grimwood J."/>
            <person name="Jenkins J.W."/>
            <person name="Jueterbock A."/>
            <person name="Mraz A."/>
            <person name="Stam W.T."/>
            <person name="Tice H."/>
            <person name="Bornberg-Bauer E."/>
            <person name="Green P.J."/>
            <person name="Pearson G.A."/>
            <person name="Procaccini G."/>
            <person name="Duarte C.M."/>
            <person name="Schmutz J."/>
            <person name="Reusch T.B.H."/>
            <person name="Van de Peer Y."/>
        </authorList>
    </citation>
    <scope>NUCLEOTIDE SEQUENCE [LARGE SCALE GENOMIC DNA]</scope>
    <source>
        <strain evidence="10">cv. Finnish</strain>
    </source>
</reference>
<keyword evidence="10" id="KW-1185">Reference proteome</keyword>
<dbReference type="PROSITE" id="PS51387">
    <property type="entry name" value="FAD_PCMH"/>
    <property type="match status" value="1"/>
</dbReference>
<evidence type="ECO:0000256" key="6">
    <source>
        <dbReference type="ARBA" id="ARBA00023136"/>
    </source>
</evidence>
<dbReference type="InterPro" id="IPR006094">
    <property type="entry name" value="Oxid_FAD_bind_N"/>
</dbReference>
<dbReference type="PANTHER" id="PTHR10801">
    <property type="entry name" value="24-DEHYDROCHOLESTEROL REDUCTASE"/>
    <property type="match status" value="1"/>
</dbReference>
<gene>
    <name evidence="9" type="ORF">ZOSMA_19G00230</name>
</gene>
<keyword evidence="5" id="KW-0560">Oxidoreductase</keyword>
<comment type="caution">
    <text evidence="9">The sequence shown here is derived from an EMBL/GenBank/DDBJ whole genome shotgun (WGS) entry which is preliminary data.</text>
</comment>
<organism evidence="9 10">
    <name type="scientific">Zostera marina</name>
    <name type="common">Eelgrass</name>
    <dbReference type="NCBI Taxonomy" id="29655"/>
    <lineage>
        <taxon>Eukaryota</taxon>
        <taxon>Viridiplantae</taxon>
        <taxon>Streptophyta</taxon>
        <taxon>Embryophyta</taxon>
        <taxon>Tracheophyta</taxon>
        <taxon>Spermatophyta</taxon>
        <taxon>Magnoliopsida</taxon>
        <taxon>Liliopsida</taxon>
        <taxon>Zosteraceae</taxon>
        <taxon>Zostera</taxon>
    </lineage>
</organism>
<proteinExistence type="predicted"/>
<dbReference type="GO" id="GO:0016628">
    <property type="term" value="F:oxidoreductase activity, acting on the CH-CH group of donors, NAD or NADP as acceptor"/>
    <property type="evidence" value="ECO:0000318"/>
    <property type="project" value="GO_Central"/>
</dbReference>
<dbReference type="AlphaFoldDB" id="A0A0K9PN85"/>
<dbReference type="GO" id="GO:0005737">
    <property type="term" value="C:cytoplasm"/>
    <property type="evidence" value="ECO:0000318"/>
    <property type="project" value="GO_Central"/>
</dbReference>
<keyword evidence="4 7" id="KW-1133">Transmembrane helix</keyword>
<dbReference type="GO" id="GO:0071949">
    <property type="term" value="F:FAD binding"/>
    <property type="evidence" value="ECO:0007669"/>
    <property type="project" value="InterPro"/>
</dbReference>
<evidence type="ECO:0000256" key="5">
    <source>
        <dbReference type="ARBA" id="ARBA00023002"/>
    </source>
</evidence>
<dbReference type="Proteomes" id="UP000036987">
    <property type="component" value="Unassembled WGS sequence"/>
</dbReference>
<comment type="subcellular location">
    <subcellularLocation>
        <location evidence="1">Membrane</location>
        <topology evidence="1">Single-pass membrane protein</topology>
    </subcellularLocation>
</comment>
<dbReference type="STRING" id="29655.A0A0K9PN85"/>
<accession>A0A0K9PN85</accession>
<dbReference type="Gene3D" id="3.30.465.10">
    <property type="match status" value="1"/>
</dbReference>
<dbReference type="Pfam" id="PF01565">
    <property type="entry name" value="FAD_binding_4"/>
    <property type="match status" value="1"/>
</dbReference>
<feature type="transmembrane region" description="Helical" evidence="7">
    <location>
        <begin position="26"/>
        <end position="47"/>
    </location>
</feature>
<dbReference type="InterPro" id="IPR016169">
    <property type="entry name" value="FAD-bd_PCMH_sub2"/>
</dbReference>
<name>A0A0K9PN85_ZOSMR</name>